<feature type="region of interest" description="Disordered" evidence="1">
    <location>
        <begin position="1"/>
        <end position="40"/>
    </location>
</feature>
<dbReference type="RefSeq" id="WP_265962463.1">
    <property type="nucleotide sequence ID" value="NZ_JAPEVI010000003.1"/>
</dbReference>
<feature type="compositionally biased region" description="Acidic residues" evidence="1">
    <location>
        <begin position="187"/>
        <end position="199"/>
    </location>
</feature>
<feature type="compositionally biased region" description="Basic and acidic residues" evidence="1">
    <location>
        <begin position="95"/>
        <end position="112"/>
    </location>
</feature>
<feature type="compositionally biased region" description="Polar residues" evidence="1">
    <location>
        <begin position="439"/>
        <end position="453"/>
    </location>
</feature>
<dbReference type="EMBL" id="JAPEVI010000003">
    <property type="protein sequence ID" value="MCX2722803.1"/>
    <property type="molecule type" value="Genomic_DNA"/>
</dbReference>
<evidence type="ECO:0000313" key="5">
    <source>
        <dbReference type="Proteomes" id="UP001300261"/>
    </source>
</evidence>
<evidence type="ECO:0000313" key="4">
    <source>
        <dbReference type="EMBL" id="MCX2722803.1"/>
    </source>
</evidence>
<feature type="region of interest" description="Disordered" evidence="1">
    <location>
        <begin position="380"/>
        <end position="593"/>
    </location>
</feature>
<keyword evidence="2" id="KW-1133">Transmembrane helix</keyword>
<keyword evidence="5" id="KW-1185">Reference proteome</keyword>
<reference evidence="4 5" key="1">
    <citation type="journal article" date="2016" name="Int. J. Syst. Evol. Microbiol.">
        <title>Labrenzia salina sp. nov., isolated from the rhizosphere of the halophyte Arthrocnemum macrostachyum.</title>
        <authorList>
            <person name="Camacho M."/>
            <person name="Redondo-Gomez S."/>
            <person name="Rodriguez-Llorente I."/>
            <person name="Rohde M."/>
            <person name="Sproer C."/>
            <person name="Schumann P."/>
            <person name="Klenk H.P."/>
            <person name="Montero-Calasanz M.D.C."/>
        </authorList>
    </citation>
    <scope>NUCLEOTIDE SEQUENCE [LARGE SCALE GENOMIC DNA]</scope>
    <source>
        <strain evidence="4 5">DSM 29163</strain>
    </source>
</reference>
<name>A0ABT3R0R1_9HYPH</name>
<feature type="compositionally biased region" description="Pro residues" evidence="1">
    <location>
        <begin position="390"/>
        <end position="400"/>
    </location>
</feature>
<feature type="transmembrane region" description="Helical" evidence="2">
    <location>
        <begin position="310"/>
        <end position="330"/>
    </location>
</feature>
<keyword evidence="2" id="KW-0472">Membrane</keyword>
<organism evidence="4 5">
    <name type="scientific">Roseibium salinum</name>
    <dbReference type="NCBI Taxonomy" id="1604349"/>
    <lineage>
        <taxon>Bacteria</taxon>
        <taxon>Pseudomonadati</taxon>
        <taxon>Pseudomonadota</taxon>
        <taxon>Alphaproteobacteria</taxon>
        <taxon>Hyphomicrobiales</taxon>
        <taxon>Stappiaceae</taxon>
        <taxon>Roseibium</taxon>
    </lineage>
</organism>
<proteinExistence type="predicted"/>
<feature type="compositionally biased region" description="Low complexity" evidence="1">
    <location>
        <begin position="454"/>
        <end position="499"/>
    </location>
</feature>
<protein>
    <submittedName>
        <fullName evidence="4">SPOR domain-containing protein</fullName>
    </submittedName>
</protein>
<dbReference type="Proteomes" id="UP001300261">
    <property type="component" value="Unassembled WGS sequence"/>
</dbReference>
<evidence type="ECO:0000256" key="1">
    <source>
        <dbReference type="SAM" id="MobiDB-lite"/>
    </source>
</evidence>
<feature type="region of interest" description="Disordered" evidence="1">
    <location>
        <begin position="58"/>
        <end position="292"/>
    </location>
</feature>
<feature type="compositionally biased region" description="Polar residues" evidence="1">
    <location>
        <begin position="551"/>
        <end position="571"/>
    </location>
</feature>
<evidence type="ECO:0000259" key="3">
    <source>
        <dbReference type="Pfam" id="PF05036"/>
    </source>
</evidence>
<keyword evidence="2" id="KW-0812">Transmembrane</keyword>
<feature type="compositionally biased region" description="Polar residues" evidence="1">
    <location>
        <begin position="500"/>
        <end position="512"/>
    </location>
</feature>
<dbReference type="Pfam" id="PF05036">
    <property type="entry name" value="SPOR"/>
    <property type="match status" value="1"/>
</dbReference>
<comment type="caution">
    <text evidence="4">The sequence shown here is derived from an EMBL/GenBank/DDBJ whole genome shotgun (WGS) entry which is preliminary data.</text>
</comment>
<feature type="domain" description="SPOR" evidence="3">
    <location>
        <begin position="593"/>
        <end position="671"/>
    </location>
</feature>
<feature type="compositionally biased region" description="Polar residues" evidence="1">
    <location>
        <begin position="582"/>
        <end position="593"/>
    </location>
</feature>
<evidence type="ECO:0000256" key="2">
    <source>
        <dbReference type="SAM" id="Phobius"/>
    </source>
</evidence>
<dbReference type="InterPro" id="IPR007730">
    <property type="entry name" value="SPOR-like_dom"/>
</dbReference>
<accession>A0ABT3R0R1</accession>
<sequence length="673" mass="69670">MRYQTPEAQSRERSVEPEAEAPAATPSDDGVTRLEPSVAMDLEQNLTAELEDELIGAMRQSVHETADDAGYAEENQEVSVPAEHGDVFSSYPQTGHDEHGYGYDAATHRAQDGEPAGEATSIDTAPSRSEYPAPPVEHGVWRASVGAVPQQPRADQTAAPTSAPGRPRPTIDENDFLAALNPGEPDTGADDAADIEDGNLDGIDSLFADLDFPDPANRKPAQASAQPAVRNERVSTPEIDDMTWPAAARSVPQTEEDETPPPPEGYDLDAVARAMQESDPSLSGAGVLPPHPAAERAAIPHAGQRSRRGVFVAAGVLGVAVLGAGAFLLLDGGSVEVPSGPPPVISGLEDPLKVYPEKTAAANTDSQTAKLIYDRVDGSTGPERLVVPESPEPAELPPAPVEANGDAGLVPGSPRQVRTLVVRPDGTIISGGEQPVPATDTSTAAPLTSPGPSTTEEAPRVVPTTPVVTENAPEEPILPESEATPATSAEAPLEAPEPTVTSTPAIVTQQTAEDAAAASEPQVSEPAAPVPSILPRKKPEAPVQIARAPEQTATPAASAQENAPLNLTQPANAPAETAPAGQASSTGSIPSGTNIVQVTSQRTAQAASDAYSGLQRRFPGILGNREAVIVSADLGDRGTFYRARIPTGSRDEAISLCESLKGAGGDCFVRRQP</sequence>
<gene>
    <name evidence="4" type="ORF">ON753_10490</name>
</gene>